<dbReference type="PANTHER" id="PTHR12844:SF17">
    <property type="entry name" value="CONNECTOR ENHANCER OF KINASE SUPPRESSOR OF RAS 3"/>
    <property type="match status" value="1"/>
</dbReference>
<dbReference type="PROSITE" id="PS50105">
    <property type="entry name" value="SAM_DOMAIN"/>
    <property type="match status" value="1"/>
</dbReference>
<dbReference type="SUPFAM" id="SSF53187">
    <property type="entry name" value="Zn-dependent exopeptidases"/>
    <property type="match status" value="1"/>
</dbReference>
<feature type="compositionally biased region" description="Polar residues" evidence="23">
    <location>
        <begin position="2520"/>
        <end position="2532"/>
    </location>
</feature>
<feature type="compositionally biased region" description="Polar residues" evidence="23">
    <location>
        <begin position="1661"/>
        <end position="1670"/>
    </location>
</feature>
<feature type="region of interest" description="Disordered" evidence="23">
    <location>
        <begin position="1583"/>
        <end position="1611"/>
    </location>
</feature>
<dbReference type="Pfam" id="PF06663">
    <property type="entry name" value="CNK2_3_dom"/>
    <property type="match status" value="1"/>
</dbReference>
<dbReference type="InterPro" id="IPR001660">
    <property type="entry name" value="SAM"/>
</dbReference>
<dbReference type="Pfam" id="PF00076">
    <property type="entry name" value="RRM_1"/>
    <property type="match status" value="1"/>
</dbReference>
<evidence type="ECO:0000256" key="6">
    <source>
        <dbReference type="ARBA" id="ARBA00012012"/>
    </source>
</evidence>
<keyword evidence="11" id="KW-0479">Metal-binding</keyword>
<dbReference type="FunFam" id="3.40.630.10:FF:000029">
    <property type="entry name" value="Glutaminyl-peptide cyclotransferase"/>
    <property type="match status" value="1"/>
</dbReference>
<keyword evidence="10" id="KW-0808">Transferase</keyword>
<feature type="compositionally biased region" description="Basic and acidic residues" evidence="23">
    <location>
        <begin position="2351"/>
        <end position="2423"/>
    </location>
</feature>
<dbReference type="SUPFAM" id="SSF47769">
    <property type="entry name" value="SAM/Pointed domain"/>
    <property type="match status" value="1"/>
</dbReference>
<comment type="caution">
    <text evidence="31">The sequence shown here is derived from an EMBL/GenBank/DDBJ whole genome shotgun (WGS) entry which is preliminary data.</text>
</comment>
<dbReference type="GO" id="GO:0005634">
    <property type="term" value="C:nucleus"/>
    <property type="evidence" value="ECO:0007669"/>
    <property type="project" value="UniProtKB-SubCell"/>
</dbReference>
<evidence type="ECO:0000256" key="21">
    <source>
        <dbReference type="PROSITE-ProRule" id="PRU00176"/>
    </source>
</evidence>
<accession>A0A834BX96</accession>
<feature type="compositionally biased region" description="Low complexity" evidence="23">
    <location>
        <begin position="1102"/>
        <end position="1125"/>
    </location>
</feature>
<evidence type="ECO:0000259" key="27">
    <source>
        <dbReference type="PROSITE" id="PS50105"/>
    </source>
</evidence>
<dbReference type="PROSITE" id="PS50003">
    <property type="entry name" value="PH_DOMAIN"/>
    <property type="match status" value="1"/>
</dbReference>
<dbReference type="GO" id="GO:0009966">
    <property type="term" value="P:regulation of signal transduction"/>
    <property type="evidence" value="ECO:0007669"/>
    <property type="project" value="InterPro"/>
</dbReference>
<dbReference type="InterPro" id="IPR000504">
    <property type="entry name" value="RRM_dom"/>
</dbReference>
<dbReference type="GO" id="GO:0005576">
    <property type="term" value="C:extracellular region"/>
    <property type="evidence" value="ECO:0007669"/>
    <property type="project" value="UniProtKB-SubCell"/>
</dbReference>
<feature type="region of interest" description="Disordered" evidence="23">
    <location>
        <begin position="1463"/>
        <end position="1482"/>
    </location>
</feature>
<dbReference type="CDD" id="cd03880">
    <property type="entry name" value="M28_QC_like"/>
    <property type="match status" value="1"/>
</dbReference>
<dbReference type="InterPro" id="IPR036034">
    <property type="entry name" value="PDZ_sf"/>
</dbReference>
<dbReference type="InterPro" id="IPR051566">
    <property type="entry name" value="CNKSR"/>
</dbReference>
<feature type="domain" description="CRIC" evidence="29">
    <location>
        <begin position="447"/>
        <end position="541"/>
    </location>
</feature>
<dbReference type="SUPFAM" id="SSF50729">
    <property type="entry name" value="PH domain-like"/>
    <property type="match status" value="1"/>
</dbReference>
<dbReference type="InterPro" id="IPR035979">
    <property type="entry name" value="RBD_domain_sf"/>
</dbReference>
<dbReference type="InterPro" id="IPR034370">
    <property type="entry name" value="SCAF8_RRM"/>
</dbReference>
<dbReference type="InterPro" id="IPR001478">
    <property type="entry name" value="PDZ"/>
</dbReference>
<evidence type="ECO:0000256" key="18">
    <source>
        <dbReference type="ARBA" id="ARBA00023315"/>
    </source>
</evidence>
<dbReference type="InterPro" id="IPR012677">
    <property type="entry name" value="Nucleotide-bd_a/b_plait_sf"/>
</dbReference>
<dbReference type="InterPro" id="IPR010599">
    <property type="entry name" value="CNK2/3_dom"/>
</dbReference>
<dbReference type="SMART" id="SM00228">
    <property type="entry name" value="PDZ"/>
    <property type="match status" value="1"/>
</dbReference>
<dbReference type="FunFam" id="3.30.70.330:FF:000094">
    <property type="entry name" value="SR-related CTD associated factor 8"/>
    <property type="match status" value="1"/>
</dbReference>
<keyword evidence="14" id="KW-0805">Transcription regulation</keyword>
<feature type="region of interest" description="Disordered" evidence="23">
    <location>
        <begin position="2158"/>
        <end position="2702"/>
    </location>
</feature>
<dbReference type="FunFam" id="2.30.42.10:FF:000060">
    <property type="entry name" value="Connector enhancer of kinase suppressor of Ras 2"/>
    <property type="match status" value="1"/>
</dbReference>
<dbReference type="InterPro" id="IPR049628">
    <property type="entry name" value="CNK1-3_SAM"/>
</dbReference>
<dbReference type="InterPro" id="IPR013761">
    <property type="entry name" value="SAM/pointed_sf"/>
</dbReference>
<keyword evidence="13 21" id="KW-0694">RNA-binding</keyword>
<evidence type="ECO:0000259" key="26">
    <source>
        <dbReference type="PROSITE" id="PS50102"/>
    </source>
</evidence>
<dbReference type="Pfam" id="PF00536">
    <property type="entry name" value="SAM_1"/>
    <property type="match status" value="1"/>
</dbReference>
<evidence type="ECO:0000256" key="4">
    <source>
        <dbReference type="ARBA" id="ARBA00006014"/>
    </source>
</evidence>
<gene>
    <name evidence="31" type="ORF">FQA47_024906</name>
</gene>
<dbReference type="GO" id="GO:0003723">
    <property type="term" value="F:RNA binding"/>
    <property type="evidence" value="ECO:0007669"/>
    <property type="project" value="UniProtKB-UniRule"/>
</dbReference>
<keyword evidence="17" id="KW-0539">Nucleus</keyword>
<feature type="compositionally biased region" description="Polar residues" evidence="23">
    <location>
        <begin position="2461"/>
        <end position="2471"/>
    </location>
</feature>
<feature type="domain" description="RRM" evidence="26">
    <location>
        <begin position="1794"/>
        <end position="1868"/>
    </location>
</feature>
<evidence type="ECO:0000256" key="16">
    <source>
        <dbReference type="ARBA" id="ARBA00023163"/>
    </source>
</evidence>
<feature type="compositionally biased region" description="Polar residues" evidence="23">
    <location>
        <begin position="1078"/>
        <end position="1101"/>
    </location>
</feature>
<reference evidence="31" key="1">
    <citation type="journal article" name="BMC Genomics">
        <title>Long-read sequencing and de novo genome assembly of marine medaka (Oryzias melastigma).</title>
        <authorList>
            <person name="Liang P."/>
            <person name="Saqib H.S.A."/>
            <person name="Ni X."/>
            <person name="Shen Y."/>
        </authorList>
    </citation>
    <scope>NUCLEOTIDE SEQUENCE</scope>
    <source>
        <strain evidence="31">Bigg-433</strain>
    </source>
</reference>
<dbReference type="CDD" id="cd06748">
    <property type="entry name" value="PDZ_CNK1_2_3-like"/>
    <property type="match status" value="1"/>
</dbReference>
<comment type="similarity">
    <text evidence="4">Belongs to the glutaminyl-peptide cyclotransferase family.</text>
</comment>
<dbReference type="SMART" id="SM00582">
    <property type="entry name" value="RPR"/>
    <property type="match status" value="1"/>
</dbReference>
<feature type="compositionally biased region" description="Gly residues" evidence="23">
    <location>
        <begin position="2240"/>
        <end position="2250"/>
    </location>
</feature>
<dbReference type="EMBL" id="WKFB01000789">
    <property type="protein sequence ID" value="KAF6717918.1"/>
    <property type="molecule type" value="Genomic_DNA"/>
</dbReference>
<dbReference type="PROSITE" id="PS50106">
    <property type="entry name" value="PDZ"/>
    <property type="match status" value="1"/>
</dbReference>
<evidence type="ECO:0000256" key="5">
    <source>
        <dbReference type="ARBA" id="ARBA00009498"/>
    </source>
</evidence>
<dbReference type="EC" id="2.3.2.5" evidence="6"/>
<dbReference type="SMART" id="SM00233">
    <property type="entry name" value="PH"/>
    <property type="match status" value="1"/>
</dbReference>
<dbReference type="SUPFAM" id="SSF50156">
    <property type="entry name" value="PDZ domain-like"/>
    <property type="match status" value="1"/>
</dbReference>
<feature type="compositionally biased region" description="Basic and acidic residues" evidence="23">
    <location>
        <begin position="1592"/>
        <end position="1603"/>
    </location>
</feature>
<dbReference type="Gene3D" id="2.30.29.30">
    <property type="entry name" value="Pleckstrin-homology domain (PH domain)/Phosphotyrosine-binding domain (PTB)"/>
    <property type="match status" value="1"/>
</dbReference>
<evidence type="ECO:0000256" key="8">
    <source>
        <dbReference type="ARBA" id="ARBA00022525"/>
    </source>
</evidence>
<feature type="region of interest" description="Disordered" evidence="23">
    <location>
        <begin position="1661"/>
        <end position="1785"/>
    </location>
</feature>
<dbReference type="InterPro" id="IPR017874">
    <property type="entry name" value="CRIC_domain"/>
</dbReference>
<feature type="compositionally biased region" description="Pro residues" evidence="23">
    <location>
        <begin position="2429"/>
        <end position="2442"/>
    </location>
</feature>
<keyword evidence="24" id="KW-1133">Transmembrane helix</keyword>
<evidence type="ECO:0000256" key="2">
    <source>
        <dbReference type="ARBA" id="ARBA00004123"/>
    </source>
</evidence>
<dbReference type="SUPFAM" id="SSF48464">
    <property type="entry name" value="ENTH/VHS domain"/>
    <property type="match status" value="1"/>
</dbReference>
<comment type="catalytic activity">
    <reaction evidence="1">
        <text>N-terminal L-glutaminyl-[peptide] = N-terminal 5-oxo-L-prolyl-[peptide] + NH4(+)</text>
        <dbReference type="Rhea" id="RHEA:23652"/>
        <dbReference type="Rhea" id="RHEA-COMP:11736"/>
        <dbReference type="Rhea" id="RHEA-COMP:11846"/>
        <dbReference type="ChEBI" id="CHEBI:28938"/>
        <dbReference type="ChEBI" id="CHEBI:64722"/>
        <dbReference type="ChEBI" id="CHEBI:87215"/>
        <dbReference type="EC" id="2.3.2.5"/>
    </reaction>
</comment>
<feature type="compositionally biased region" description="Basic and acidic residues" evidence="23">
    <location>
        <begin position="1764"/>
        <end position="1778"/>
    </location>
</feature>
<feature type="compositionally biased region" description="Pro residues" evidence="23">
    <location>
        <begin position="2485"/>
        <end position="2499"/>
    </location>
</feature>
<dbReference type="InterPro" id="IPR006569">
    <property type="entry name" value="CID_dom"/>
</dbReference>
<keyword evidence="24" id="KW-0472">Membrane</keyword>
<evidence type="ECO:0000256" key="1">
    <source>
        <dbReference type="ARBA" id="ARBA00000001"/>
    </source>
</evidence>
<protein>
    <recommendedName>
        <fullName evidence="7">Glutaminyl-peptide cyclotransferase</fullName>
        <ecNumber evidence="6">2.3.2.5</ecNumber>
    </recommendedName>
    <alternativeName>
        <fullName evidence="19">Glutaminyl cyclase</fullName>
    </alternativeName>
    <alternativeName>
        <fullName evidence="20">Glutaminyl-tRNA cyclotransferase</fullName>
    </alternativeName>
</protein>
<feature type="compositionally biased region" description="Gly residues" evidence="23">
    <location>
        <begin position="2295"/>
        <end position="2306"/>
    </location>
</feature>
<dbReference type="PROSITE" id="PS50102">
    <property type="entry name" value="RRM"/>
    <property type="match status" value="1"/>
</dbReference>
<name>A0A834BX96_ORYME</name>
<feature type="compositionally biased region" description="Polar residues" evidence="23">
    <location>
        <begin position="1174"/>
        <end position="1185"/>
    </location>
</feature>
<evidence type="ECO:0000259" key="25">
    <source>
        <dbReference type="PROSITE" id="PS50003"/>
    </source>
</evidence>
<evidence type="ECO:0000256" key="24">
    <source>
        <dbReference type="SAM" id="Phobius"/>
    </source>
</evidence>
<dbReference type="Pfam" id="PF00595">
    <property type="entry name" value="PDZ"/>
    <property type="match status" value="1"/>
</dbReference>
<dbReference type="SMART" id="SM00360">
    <property type="entry name" value="RRM"/>
    <property type="match status" value="1"/>
</dbReference>
<dbReference type="InterPro" id="IPR001849">
    <property type="entry name" value="PH_domain"/>
</dbReference>
<evidence type="ECO:0000256" key="7">
    <source>
        <dbReference type="ARBA" id="ARBA00016861"/>
    </source>
</evidence>
<sequence length="2702" mass="299363">MWKGATASIAERSHSLSTMRVFCTVFICVTSILHTYGVPWTEEKLYHTAAALTDDEIRAALSHTDLEQMWQRDLTPLLVTRYPGSTGSQAVQQHIKTTLGSLGAGWEVTEDKFVSHTPYGLLPFTNLIATLNPSAKRRLVVACHYDSKYYPPQWHGREFQGATDSAVPCAMMLELARALDEELKAHKTQNPNLTLQLIFFDGEEALFQWTSTDSLYGSRHLASKMEATPHSEGDPEINQLHGIDLFVLLDLIGAPAPRFGNQFPNTAPWFTRLQDIEKRLHSLNQLEEHPDSVQYFWPDYLVGGILDDHIPFLNRERKPVCFTSCHPREVNNFLCYRCTIPAPVYLNVLEIFWKCPFLIVNAVLEEEMEPITKWTPKQVVDWMRGLDDNLQQYVGNFKREKISGEQLLKISHQDLEELGVARIGHQELVLEAVDLLCALNYGLETDNLRSLVARMRAATNSLYTATADRRKNPEYDGTISRKPPNDFLTMVVELIGVAKSLLAWLDRTPLTGISDFTATKNTIIQLCLELTTTVQQDCSVYIMEEKILEVSKTLNSICDQTVRTTSDPLMSQSTCLEEVQLTNIKPGEGLGMYIKSTYDGLHVITGTTEHSPADLSRRIHAGDEVIQVNQQTVVGWQLKNLVLKLREDPKGVALLLKKRPSGTPGFTPAPLKNMRWKPPVPQNNSSLIRAQSPCSSANGSTKREKPAILDFYIPPPPQVPYTPRELRAETVSSINKRPKGSESPNSFLDQESRRHGSIADYDKLNPGRPTDGGVVQMVPPRMREHKPSRGKPRPLSMPVDACVTVTESYAKPWPQGRKGEDPLYRYMSNERIPTIAEEVLSGSPSFRPPGGRHLVRVDHIRGNRFYSNTDLHNSSTIPYQEDIKKAPVAPFSRRKSADRSLLVSLRHKSKKKSRGGNGTMSRRRISVKQLGQPDHQGWLYRKKESKGFLGIKWKKYWFVLKKTALYWYTNQLAEKAEGYIDLTNFVVDVAIECRKKHAFKACHPQVMMFYFAAESQEDMSLWLNKLGLASIQYEAPRQNAATECYSEASDHEEAESTEIPPPPYSEQTLQDSVDAPSQPGSTNQGSLPPLYSSTASSETNGSPSSPISTMTSQSSASSVQKQRQSWSDLNSQAAPSAGETAVVCSVQVQLHQAPQEEAEDEEEQEQQEEERPSENSVTRNLPDSTGSKEESSAAEQQGDVVEAQDNRGDGNNSDEMEKLYIHLKEASLSPIGDRKPSTKREFRASFVKRCKNKNINEKLHMIRALNSTLKSKEADLQAIEQVLTDPELNSERFREWKEANAPLVQEICIKCDQQGAAEAVNLAASTIAAQLYSLNEYRPPISKAKMTQITKSGIKAIKFYKHVVQSVEKFIQKCKPEYKVPGLYVIDSIVRQSRHQFGTEKDVFAPRFSKNIIMTFQHLYRCPSDDKSKIVRVLNLWQKNAVFKSDIIQPLLDMAAGIPPPSSTPVLPSSAAPVNNTTPGTPATPATPANIVQGLPDWASQITNTDTVAAVAQILQSPQGQQLQQLVQSLQMQQQKPQPSLLQALDAGLVVQLQALTAQLTAAATANSLNPLEQRVSSFNKKLLGPFDFGNDSERSEESKKETSSSQMPMVSEPINSSLFHQLAEQLQQQNLEQFQKQLLEHQQKAMSIEAQDSIFGQENSVTAAQNSSQPQPPDPENKIDDSIDNQQQDMDLDEGPDGMEEDMFEADEKKALSTRSRTRSRSRSRSPKRRRSRSRSGSRKRKHRKRSRSRSRDRKRKSSRSYSSERRAREREKERQKKGLPPIRSKTLSVCSTTLWVGQVDKKATQQDLTNLFEEFGQIESINMIPPRGCAYICMVHRQDAYRARQKLSTGSFKISSKIIKIAWALNKGVKQEYKQFWDVDLGVTYIPWEKVKVDDLDGFAEGGIIDQETVNEEWEAAKTSEPAKEVASQPISAESTATSNTQTETYSQQVTMMPVQLPVPQAVPSAVGLVPPTFPVNMGIPPPGYGPPPPFMRPGFNASQPPPGFMQAAQTAGLVAATQLQPTVVSTQDAIKDASFSTMMPPTTTLPGTFMPSAIPGAGVFNPVGVQSQQAAVEKAAPPSEGMDSAAELTLQGMQNAVRSGMGLLGMHPSASLPHPLHQPGLGGPRMPGLLPLDVRPNLLQPGAGARFPLLMQPGHVQQAPGIPDSSLRPPARPRVPFTPMDPFNRIPNLPNENLPKVETESSSGTDEGKDQDYRFPPVEKQSTGLLRTPPPDHREPLGGGGPGGGGRPPLLQTPGSQMGRSSLVGRLQALAGFTPDSRWNQTRGDFDERDGMQGGPQTPGGPKGFQDERSTPGQNFPNRFDSRSGTGGGAVGAPPPWNRSGGNTAPFDSEHQDLDDRRRPWERQRDRDERDFDFRREMNGNRLSRERERERDRDRDRGRERAREHERDKERDGERERERGGWTPLLPLPTPLLPTPPINPNLTLNQGKPLTPLKINPPNVQRFQSPLVSQAPAKPPLLSLNQPPPQVQIKSLPPPTQNQAAVSTPQSESPALVETPAVQSAPITPSPKLSSDEKVQSPLTEMPPQSEPSPQPETLSPSESPPHLPSKPSASPDETISHASPPLAVSSQDSLVAFPAADSPRESPACFLEKQESPQNDEDSSQWVNGPGTCSAGVAEPTPNTSPECSPDAAGDCLLPESETKPEQVQVSPPKDLNNEQSEPLEEAPSQPVVDSVTDTEGT</sequence>
<dbReference type="FunFam" id="1.10.150.50:FF:000019">
    <property type="entry name" value="Connector enhancer of kinase suppressor of Ras 2"/>
    <property type="match status" value="1"/>
</dbReference>
<evidence type="ECO:0000259" key="29">
    <source>
        <dbReference type="PROSITE" id="PS51290"/>
    </source>
</evidence>
<dbReference type="PANTHER" id="PTHR12844">
    <property type="entry name" value="CONNECTOR ENCHANCER OF KINASE SUPPRESSOR OF RAS"/>
    <property type="match status" value="1"/>
</dbReference>
<dbReference type="Pfam" id="PF10534">
    <property type="entry name" value="CRIC_ras_sig"/>
    <property type="match status" value="1"/>
</dbReference>
<keyword evidence="24" id="KW-0812">Transmembrane</keyword>
<feature type="compositionally biased region" description="Polar residues" evidence="23">
    <location>
        <begin position="683"/>
        <end position="700"/>
    </location>
</feature>
<keyword evidence="12" id="KW-0862">Zinc</keyword>
<evidence type="ECO:0000256" key="10">
    <source>
        <dbReference type="ARBA" id="ARBA00022679"/>
    </source>
</evidence>
<evidence type="ECO:0000256" key="12">
    <source>
        <dbReference type="ARBA" id="ARBA00022833"/>
    </source>
</evidence>
<dbReference type="GO" id="GO:0005737">
    <property type="term" value="C:cytoplasm"/>
    <property type="evidence" value="ECO:0007669"/>
    <property type="project" value="InterPro"/>
</dbReference>
<dbReference type="Gene3D" id="3.40.630.10">
    <property type="entry name" value="Zn peptidases"/>
    <property type="match status" value="1"/>
</dbReference>
<feature type="compositionally biased region" description="Basic residues" evidence="23">
    <location>
        <begin position="1717"/>
        <end position="1760"/>
    </location>
</feature>
<dbReference type="SMART" id="SM00454">
    <property type="entry name" value="SAM"/>
    <property type="match status" value="1"/>
</dbReference>
<dbReference type="GO" id="GO:0016603">
    <property type="term" value="F:glutaminyl-peptide cyclotransferase activity"/>
    <property type="evidence" value="ECO:0007669"/>
    <property type="project" value="UniProtKB-EC"/>
</dbReference>
<evidence type="ECO:0000256" key="9">
    <source>
        <dbReference type="ARBA" id="ARBA00022553"/>
    </source>
</evidence>
<dbReference type="PROSITE" id="PS51290">
    <property type="entry name" value="CRIC"/>
    <property type="match status" value="1"/>
</dbReference>
<comment type="similarity">
    <text evidence="5">Belongs to the CNKSR family.</text>
</comment>
<feature type="domain" description="SAM" evidence="27">
    <location>
        <begin position="374"/>
        <end position="439"/>
    </location>
</feature>
<evidence type="ECO:0000256" key="15">
    <source>
        <dbReference type="ARBA" id="ARBA00023157"/>
    </source>
</evidence>
<dbReference type="Pfam" id="PF00169">
    <property type="entry name" value="PH"/>
    <property type="match status" value="1"/>
</dbReference>
<dbReference type="GO" id="GO:0046872">
    <property type="term" value="F:metal ion binding"/>
    <property type="evidence" value="ECO:0007669"/>
    <property type="project" value="UniProtKB-KW"/>
</dbReference>
<dbReference type="InterPro" id="IPR011993">
    <property type="entry name" value="PH-like_dom_sf"/>
</dbReference>
<proteinExistence type="inferred from homology"/>
<feature type="domain" description="PDZ" evidence="28">
    <location>
        <begin position="578"/>
        <end position="660"/>
    </location>
</feature>
<dbReference type="CDD" id="cd17004">
    <property type="entry name" value="CID_SCAF8"/>
    <property type="match status" value="1"/>
</dbReference>
<evidence type="ECO:0000256" key="17">
    <source>
        <dbReference type="ARBA" id="ARBA00023242"/>
    </source>
</evidence>
<dbReference type="Gene3D" id="1.25.40.90">
    <property type="match status" value="1"/>
</dbReference>
<dbReference type="Gene3D" id="3.30.70.330">
    <property type="match status" value="1"/>
</dbReference>
<evidence type="ECO:0000256" key="23">
    <source>
        <dbReference type="SAM" id="MobiDB-lite"/>
    </source>
</evidence>
<dbReference type="Proteomes" id="UP000646548">
    <property type="component" value="Unassembled WGS sequence"/>
</dbReference>
<evidence type="ECO:0000256" key="19">
    <source>
        <dbReference type="ARBA" id="ARBA00033159"/>
    </source>
</evidence>
<dbReference type="InterPro" id="IPR037457">
    <property type="entry name" value="M28_QC"/>
</dbReference>
<evidence type="ECO:0000259" key="28">
    <source>
        <dbReference type="PROSITE" id="PS50106"/>
    </source>
</evidence>
<feature type="compositionally biased region" description="Polar residues" evidence="23">
    <location>
        <begin position="2500"/>
        <end position="2512"/>
    </location>
</feature>
<dbReference type="Pfam" id="PF04389">
    <property type="entry name" value="Peptidase_M28"/>
    <property type="match status" value="1"/>
</dbReference>
<feature type="compositionally biased region" description="Acidic residues" evidence="23">
    <location>
        <begin position="1156"/>
        <end position="1168"/>
    </location>
</feature>
<keyword evidence="9" id="KW-0597">Phosphoprotein</keyword>
<feature type="domain" description="CID" evidence="30">
    <location>
        <begin position="1319"/>
        <end position="1459"/>
    </location>
</feature>
<evidence type="ECO:0000256" key="11">
    <source>
        <dbReference type="ARBA" id="ARBA00022723"/>
    </source>
</evidence>
<evidence type="ECO:0000313" key="31">
    <source>
        <dbReference type="EMBL" id="KAF6717918.1"/>
    </source>
</evidence>
<dbReference type="InterPro" id="IPR008942">
    <property type="entry name" value="ENTH_VHS"/>
</dbReference>
<keyword evidence="15" id="KW-1015">Disulfide bond</keyword>
<keyword evidence="18" id="KW-0012">Acyltransferase</keyword>
<feature type="region of interest" description="Disordered" evidence="23">
    <location>
        <begin position="1042"/>
        <end position="1134"/>
    </location>
</feature>
<dbReference type="InterPro" id="IPR007484">
    <property type="entry name" value="Peptidase_M28"/>
</dbReference>
<evidence type="ECO:0000313" key="32">
    <source>
        <dbReference type="Proteomes" id="UP000646548"/>
    </source>
</evidence>
<evidence type="ECO:0000256" key="3">
    <source>
        <dbReference type="ARBA" id="ARBA00004613"/>
    </source>
</evidence>
<keyword evidence="22" id="KW-0175">Coiled coil</keyword>
<feature type="coiled-coil region" evidence="22">
    <location>
        <begin position="1625"/>
        <end position="1652"/>
    </location>
</feature>
<evidence type="ECO:0000256" key="14">
    <source>
        <dbReference type="ARBA" id="ARBA00023015"/>
    </source>
</evidence>
<dbReference type="Gene3D" id="2.30.42.10">
    <property type="match status" value="1"/>
</dbReference>
<comment type="subcellular location">
    <subcellularLocation>
        <location evidence="2">Nucleus</location>
    </subcellularLocation>
    <subcellularLocation>
        <location evidence="3">Secreted</location>
    </subcellularLocation>
</comment>
<evidence type="ECO:0000256" key="13">
    <source>
        <dbReference type="ARBA" id="ARBA00022884"/>
    </source>
</evidence>
<feature type="region of interest" description="Disordered" evidence="23">
    <location>
        <begin position="683"/>
        <end position="702"/>
    </location>
</feature>
<dbReference type="PROSITE" id="PS51391">
    <property type="entry name" value="CID"/>
    <property type="match status" value="1"/>
</dbReference>
<evidence type="ECO:0000256" key="20">
    <source>
        <dbReference type="ARBA" id="ARBA00042699"/>
    </source>
</evidence>
<dbReference type="Gene3D" id="1.10.150.50">
    <property type="entry name" value="Transcription Factor, Ets-1"/>
    <property type="match status" value="1"/>
</dbReference>
<feature type="transmembrane region" description="Helical" evidence="24">
    <location>
        <begin position="21"/>
        <end position="40"/>
    </location>
</feature>
<dbReference type="CDD" id="cd12462">
    <property type="entry name" value="RRM_SCAF8"/>
    <property type="match status" value="1"/>
</dbReference>
<keyword evidence="8" id="KW-0964">Secreted</keyword>
<feature type="compositionally biased region" description="Polar residues" evidence="23">
    <location>
        <begin position="1931"/>
        <end position="1948"/>
    </location>
</feature>
<dbReference type="SUPFAM" id="SSF54928">
    <property type="entry name" value="RNA-binding domain, RBD"/>
    <property type="match status" value="1"/>
</dbReference>
<dbReference type="Pfam" id="PF04818">
    <property type="entry name" value="CID"/>
    <property type="match status" value="1"/>
</dbReference>
<feature type="region of interest" description="Disordered" evidence="23">
    <location>
        <begin position="730"/>
        <end position="797"/>
    </location>
</feature>
<feature type="domain" description="PH" evidence="25">
    <location>
        <begin position="932"/>
        <end position="1031"/>
    </location>
</feature>
<dbReference type="FunFam" id="1.25.40.90:FF:000004">
    <property type="entry name" value="splicing factor, arginine/serine-rich 15"/>
    <property type="match status" value="1"/>
</dbReference>
<keyword evidence="16" id="KW-0804">Transcription</keyword>
<feature type="region of interest" description="Disordered" evidence="23">
    <location>
        <begin position="1920"/>
        <end position="1948"/>
    </location>
</feature>
<feature type="compositionally biased region" description="Acidic residues" evidence="23">
    <location>
        <begin position="1691"/>
        <end position="1706"/>
    </location>
</feature>
<feature type="region of interest" description="Disordered" evidence="23">
    <location>
        <begin position="1152"/>
        <end position="1214"/>
    </location>
</feature>
<organism evidence="31 32">
    <name type="scientific">Oryzias melastigma</name>
    <name type="common">Marine medaka</name>
    <dbReference type="NCBI Taxonomy" id="30732"/>
    <lineage>
        <taxon>Eukaryota</taxon>
        <taxon>Metazoa</taxon>
        <taxon>Chordata</taxon>
        <taxon>Craniata</taxon>
        <taxon>Vertebrata</taxon>
        <taxon>Euteleostomi</taxon>
        <taxon>Actinopterygii</taxon>
        <taxon>Neopterygii</taxon>
        <taxon>Teleostei</taxon>
        <taxon>Neoteleostei</taxon>
        <taxon>Acanthomorphata</taxon>
        <taxon>Ovalentaria</taxon>
        <taxon>Atherinomorphae</taxon>
        <taxon>Beloniformes</taxon>
        <taxon>Adrianichthyidae</taxon>
        <taxon>Oryziinae</taxon>
        <taxon>Oryzias</taxon>
    </lineage>
</organism>
<evidence type="ECO:0000256" key="22">
    <source>
        <dbReference type="SAM" id="Coils"/>
    </source>
</evidence>
<evidence type="ECO:0000259" key="30">
    <source>
        <dbReference type="PROSITE" id="PS51391"/>
    </source>
</evidence>
<feature type="compositionally biased region" description="Low complexity" evidence="23">
    <location>
        <begin position="1464"/>
        <end position="1482"/>
    </location>
</feature>
<dbReference type="GO" id="GO:0016020">
    <property type="term" value="C:membrane"/>
    <property type="evidence" value="ECO:0007669"/>
    <property type="project" value="InterPro"/>
</dbReference>
<dbReference type="CDD" id="cd09511">
    <property type="entry name" value="SAM_CNK1_2_3-suppressor"/>
    <property type="match status" value="1"/>
</dbReference>